<dbReference type="SMART" id="SM00367">
    <property type="entry name" value="LRR_CC"/>
    <property type="match status" value="2"/>
</dbReference>
<keyword evidence="3" id="KW-1185">Reference proteome</keyword>
<reference evidence="2 3" key="1">
    <citation type="journal article" date="2024" name="bioRxiv">
        <title>A reference genome for Trichogramma kaykai: A tiny desert-dwelling parasitoid wasp with competing sex-ratio distorters.</title>
        <authorList>
            <person name="Culotta J."/>
            <person name="Lindsey A.R."/>
        </authorList>
    </citation>
    <scope>NUCLEOTIDE SEQUENCE [LARGE SCALE GENOMIC DNA]</scope>
    <source>
        <strain evidence="2 3">KSX58</strain>
    </source>
</reference>
<dbReference type="Pfam" id="PF25372">
    <property type="entry name" value="DUF7885"/>
    <property type="match status" value="1"/>
</dbReference>
<sequence length="193" mass="22206">MVLNKLFYAKKQNVYFSNPTNIRHFFRWLTLVFNSIDQGRVEKLGPDRVCAEWLLRNGASVRWKGSDDFLRDYNLLPKEDVKQYISAVDATSSSIHHCGFKHFNGCKYIEEIKLIDCLSIENDAMLSLAILKNSLKLLEVVNCKNITDEGLHHLSNLKNLTNLKLGGFPYVKNKNDVLNQLILSLPQCKIIYT</sequence>
<organism evidence="2 3">
    <name type="scientific">Trichogramma kaykai</name>
    <dbReference type="NCBI Taxonomy" id="54128"/>
    <lineage>
        <taxon>Eukaryota</taxon>
        <taxon>Metazoa</taxon>
        <taxon>Ecdysozoa</taxon>
        <taxon>Arthropoda</taxon>
        <taxon>Hexapoda</taxon>
        <taxon>Insecta</taxon>
        <taxon>Pterygota</taxon>
        <taxon>Neoptera</taxon>
        <taxon>Endopterygota</taxon>
        <taxon>Hymenoptera</taxon>
        <taxon>Apocrita</taxon>
        <taxon>Proctotrupomorpha</taxon>
        <taxon>Chalcidoidea</taxon>
        <taxon>Trichogrammatidae</taxon>
        <taxon>Trichogramma</taxon>
    </lineage>
</organism>
<protein>
    <recommendedName>
        <fullName evidence="1">F-box/LRR-repeat protein 15-like leucin rich repeat domain-containing protein</fullName>
    </recommendedName>
</protein>
<evidence type="ECO:0000313" key="3">
    <source>
        <dbReference type="Proteomes" id="UP001627154"/>
    </source>
</evidence>
<dbReference type="Gene3D" id="3.80.10.10">
    <property type="entry name" value="Ribonuclease Inhibitor"/>
    <property type="match status" value="1"/>
</dbReference>
<dbReference type="InterPro" id="IPR006553">
    <property type="entry name" value="Leu-rich_rpt_Cys-con_subtyp"/>
</dbReference>
<dbReference type="SUPFAM" id="SSF52047">
    <property type="entry name" value="RNI-like"/>
    <property type="match status" value="1"/>
</dbReference>
<evidence type="ECO:0000259" key="1">
    <source>
        <dbReference type="Pfam" id="PF25372"/>
    </source>
</evidence>
<gene>
    <name evidence="2" type="ORF">TKK_003306</name>
</gene>
<dbReference type="AlphaFoldDB" id="A0ABD2XF76"/>
<name>A0ABD2XF76_9HYME</name>
<feature type="domain" description="F-box/LRR-repeat protein 15-like leucin rich repeat" evidence="1">
    <location>
        <begin position="105"/>
        <end position="167"/>
    </location>
</feature>
<evidence type="ECO:0000313" key="2">
    <source>
        <dbReference type="EMBL" id="KAL3403899.1"/>
    </source>
</evidence>
<dbReference type="Proteomes" id="UP001627154">
    <property type="component" value="Unassembled WGS sequence"/>
</dbReference>
<proteinExistence type="predicted"/>
<dbReference type="InterPro" id="IPR032675">
    <property type="entry name" value="LRR_dom_sf"/>
</dbReference>
<dbReference type="InterPro" id="IPR057207">
    <property type="entry name" value="FBXL15_LRR"/>
</dbReference>
<accession>A0ABD2XF76</accession>
<dbReference type="EMBL" id="JBJJXI010000027">
    <property type="protein sequence ID" value="KAL3403899.1"/>
    <property type="molecule type" value="Genomic_DNA"/>
</dbReference>
<comment type="caution">
    <text evidence="2">The sequence shown here is derived from an EMBL/GenBank/DDBJ whole genome shotgun (WGS) entry which is preliminary data.</text>
</comment>